<organism evidence="1">
    <name type="scientific">Heterosigma akashiwo</name>
    <name type="common">Chromophytic alga</name>
    <name type="synonym">Heterosigma carterae</name>
    <dbReference type="NCBI Taxonomy" id="2829"/>
    <lineage>
        <taxon>Eukaryota</taxon>
        <taxon>Sar</taxon>
        <taxon>Stramenopiles</taxon>
        <taxon>Ochrophyta</taxon>
        <taxon>Raphidophyceae</taxon>
        <taxon>Chattonellales</taxon>
        <taxon>Chattonellaceae</taxon>
        <taxon>Heterosigma</taxon>
    </lineage>
</organism>
<evidence type="ECO:0000313" key="1">
    <source>
        <dbReference type="EMBL" id="CAE0636435.1"/>
    </source>
</evidence>
<name>A0A7S3XZ69_HETAK</name>
<accession>A0A7S3XZ69</accession>
<proteinExistence type="predicted"/>
<dbReference type="AlphaFoldDB" id="A0A7S3XZ69"/>
<dbReference type="EMBL" id="HBIU01032963">
    <property type="protein sequence ID" value="CAE0636435.1"/>
    <property type="molecule type" value="Transcribed_RNA"/>
</dbReference>
<gene>
    <name evidence="1" type="ORF">HAKA00212_LOCUS15196</name>
</gene>
<protein>
    <submittedName>
        <fullName evidence="1">Uncharacterized protein</fullName>
    </submittedName>
</protein>
<reference evidence="1" key="1">
    <citation type="submission" date="2021-01" db="EMBL/GenBank/DDBJ databases">
        <authorList>
            <person name="Corre E."/>
            <person name="Pelletier E."/>
            <person name="Niang G."/>
            <person name="Scheremetjew M."/>
            <person name="Finn R."/>
            <person name="Kale V."/>
            <person name="Holt S."/>
            <person name="Cochrane G."/>
            <person name="Meng A."/>
            <person name="Brown T."/>
            <person name="Cohen L."/>
        </authorList>
    </citation>
    <scope>NUCLEOTIDE SEQUENCE</scope>
    <source>
        <strain evidence="1">CCMP3107</strain>
    </source>
</reference>
<sequence>MQTLINKIISAPDLIRSPRVRLKSVSPIKGMASCRSKKACKTTNLVNNWFNQQRKDPPMQHLRLVPLKQISWSLVSPPRNMTTTPYPASHPMVVALISCWHLPWKPVLHLPRAQNSLCMKVLPT</sequence>